<dbReference type="RefSeq" id="WP_110311420.1">
    <property type="nucleotide sequence ID" value="NZ_QICL01000019.1"/>
</dbReference>
<reference evidence="3 4" key="1">
    <citation type="submission" date="2018-03" db="EMBL/GenBank/DDBJ databases">
        <title>Genomic Encyclopedia of Archaeal and Bacterial Type Strains, Phase II (KMG-II): from individual species to whole genera.</title>
        <authorList>
            <person name="Goeker M."/>
        </authorList>
    </citation>
    <scope>NUCLEOTIDE SEQUENCE [LARGE SCALE GENOMIC DNA]</scope>
    <source>
        <strain evidence="3 4">DSM 100214</strain>
    </source>
</reference>
<evidence type="ECO:0000256" key="1">
    <source>
        <dbReference type="ARBA" id="ARBA00022676"/>
    </source>
</evidence>
<dbReference type="EMBL" id="QICL01000019">
    <property type="protein sequence ID" value="PXV62509.1"/>
    <property type="molecule type" value="Genomic_DNA"/>
</dbReference>
<dbReference type="Pfam" id="PF01531">
    <property type="entry name" value="Glyco_transf_11"/>
    <property type="match status" value="1"/>
</dbReference>
<keyword evidence="1" id="KW-0328">Glycosyltransferase</keyword>
<dbReference type="AlphaFoldDB" id="A0A2V3PLE4"/>
<evidence type="ECO:0000313" key="4">
    <source>
        <dbReference type="Proteomes" id="UP000247973"/>
    </source>
</evidence>
<dbReference type="CDD" id="cd11301">
    <property type="entry name" value="Fut1_Fut2_like"/>
    <property type="match status" value="1"/>
</dbReference>
<sequence length="290" mass="33664">MITLIISGGLGNQMFEYAAGRALSLRHRTNLSIDLYILNKKTKATIRNYELIVFNIETPITSSIFNKIAVKGFGLLKSSNTRRILLSNTGIFRDEKAQCYDSRFKKLSEKMTLFGYFQNENYFRDISEQLRTDFTFQAPLIGRNDEIRSLIELNTSVSIHIRRGDYSNTNSNLPILDISHYKKAIEYISSQISNPYFFIFSDDIDWVKNNLDLSDSNHQFIDWNKNKNSYIDMQLMSLCKHNIIANSSFSWWGAWLNTNPDKLVIAPDKWYKGDNGIYPDGFLPKEWIVL</sequence>
<gene>
    <name evidence="3" type="ORF">CLV62_11951</name>
</gene>
<dbReference type="Gene3D" id="3.40.50.11350">
    <property type="match status" value="1"/>
</dbReference>
<comment type="caution">
    <text evidence="3">The sequence shown here is derived from an EMBL/GenBank/DDBJ whole genome shotgun (WGS) entry which is preliminary data.</text>
</comment>
<dbReference type="GO" id="GO:0005975">
    <property type="term" value="P:carbohydrate metabolic process"/>
    <property type="evidence" value="ECO:0007669"/>
    <property type="project" value="InterPro"/>
</dbReference>
<dbReference type="OrthoDB" id="9794601at2"/>
<name>A0A2V3PLE4_9BACT</name>
<dbReference type="InterPro" id="IPR002516">
    <property type="entry name" value="Glyco_trans_11"/>
</dbReference>
<evidence type="ECO:0000313" key="3">
    <source>
        <dbReference type="EMBL" id="PXV62509.1"/>
    </source>
</evidence>
<keyword evidence="2 3" id="KW-0808">Transferase</keyword>
<protein>
    <submittedName>
        <fullName evidence="3">Glycosyl transferase family 11</fullName>
    </submittedName>
</protein>
<organism evidence="3 4">
    <name type="scientific">Dysgonomonas alginatilytica</name>
    <dbReference type="NCBI Taxonomy" id="1605892"/>
    <lineage>
        <taxon>Bacteria</taxon>
        <taxon>Pseudomonadati</taxon>
        <taxon>Bacteroidota</taxon>
        <taxon>Bacteroidia</taxon>
        <taxon>Bacteroidales</taxon>
        <taxon>Dysgonomonadaceae</taxon>
        <taxon>Dysgonomonas</taxon>
    </lineage>
</organism>
<dbReference type="GO" id="GO:0008107">
    <property type="term" value="F:galactoside 2-alpha-L-fucosyltransferase activity"/>
    <property type="evidence" value="ECO:0007669"/>
    <property type="project" value="InterPro"/>
</dbReference>
<evidence type="ECO:0000256" key="2">
    <source>
        <dbReference type="ARBA" id="ARBA00022679"/>
    </source>
</evidence>
<dbReference type="PANTHER" id="PTHR11927">
    <property type="entry name" value="GALACTOSIDE 2-L-FUCOSYLTRANSFERASE"/>
    <property type="match status" value="1"/>
</dbReference>
<keyword evidence="4" id="KW-1185">Reference proteome</keyword>
<dbReference type="PANTHER" id="PTHR11927:SF9">
    <property type="entry name" value="L-FUCOSYLTRANSFERASE"/>
    <property type="match status" value="1"/>
</dbReference>
<dbReference type="Proteomes" id="UP000247973">
    <property type="component" value="Unassembled WGS sequence"/>
</dbReference>
<proteinExistence type="predicted"/>
<accession>A0A2V3PLE4</accession>
<dbReference type="GO" id="GO:0016020">
    <property type="term" value="C:membrane"/>
    <property type="evidence" value="ECO:0007669"/>
    <property type="project" value="InterPro"/>
</dbReference>